<keyword evidence="3" id="KW-1185">Reference proteome</keyword>
<feature type="transmembrane region" description="Helical" evidence="1">
    <location>
        <begin position="66"/>
        <end position="85"/>
    </location>
</feature>
<feature type="transmembrane region" description="Helical" evidence="1">
    <location>
        <begin position="39"/>
        <end position="60"/>
    </location>
</feature>
<proteinExistence type="predicted"/>
<keyword evidence="1" id="KW-0472">Membrane</keyword>
<dbReference type="AlphaFoldDB" id="A0A1E3VKM7"/>
<evidence type="ECO:0000313" key="3">
    <source>
        <dbReference type="Proteomes" id="UP000094172"/>
    </source>
</evidence>
<comment type="caution">
    <text evidence="2">The sequence shown here is derived from an EMBL/GenBank/DDBJ whole genome shotgun (WGS) entry which is preliminary data.</text>
</comment>
<sequence>MPARGSAVLLPASLYAFSSQSIVAMADGKSLIDTLQRHIGVWLMSALVVGTAIIVIWWFASDVVVAIIKAFEIILWLLGLMLWPFRL</sequence>
<protein>
    <submittedName>
        <fullName evidence="2">Uncharacterized protein</fullName>
    </submittedName>
</protein>
<name>A0A1E3VKM7_9HYPH</name>
<evidence type="ECO:0000256" key="1">
    <source>
        <dbReference type="SAM" id="Phobius"/>
    </source>
</evidence>
<keyword evidence="1" id="KW-0812">Transmembrane</keyword>
<keyword evidence="1" id="KW-1133">Transmembrane helix</keyword>
<gene>
    <name evidence="2" type="ORF">AUC70_10905</name>
</gene>
<accession>A0A1E3VKM7</accession>
<dbReference type="EMBL" id="LPWE01000013">
    <property type="protein sequence ID" value="ODR94074.1"/>
    <property type="molecule type" value="Genomic_DNA"/>
</dbReference>
<organism evidence="2 3">
    <name type="scientific">Methyloceanibacter stevinii</name>
    <dbReference type="NCBI Taxonomy" id="1774970"/>
    <lineage>
        <taxon>Bacteria</taxon>
        <taxon>Pseudomonadati</taxon>
        <taxon>Pseudomonadota</taxon>
        <taxon>Alphaproteobacteria</taxon>
        <taxon>Hyphomicrobiales</taxon>
        <taxon>Hyphomicrobiaceae</taxon>
        <taxon>Methyloceanibacter</taxon>
    </lineage>
</organism>
<dbReference type="Proteomes" id="UP000094172">
    <property type="component" value="Unassembled WGS sequence"/>
</dbReference>
<reference evidence="2 3" key="1">
    <citation type="journal article" date="2016" name="Environ. Microbiol.">
        <title>New Methyloceanibacter diversity from North Sea sediments includes methanotroph containing solely the soluble methane monooxygenase.</title>
        <authorList>
            <person name="Vekeman B."/>
            <person name="Kerckhof F.M."/>
            <person name="Cremers G."/>
            <person name="de Vos P."/>
            <person name="Vandamme P."/>
            <person name="Boon N."/>
            <person name="Op den Camp H.J."/>
            <person name="Heylen K."/>
        </authorList>
    </citation>
    <scope>NUCLEOTIDE SEQUENCE [LARGE SCALE GENOMIC DNA]</scope>
    <source>
        <strain evidence="2 3">R-67176</strain>
    </source>
</reference>
<feature type="transmembrane region" description="Helical" evidence="1">
    <location>
        <begin position="6"/>
        <end position="27"/>
    </location>
</feature>
<evidence type="ECO:0000313" key="2">
    <source>
        <dbReference type="EMBL" id="ODR94074.1"/>
    </source>
</evidence>